<dbReference type="VEuPathDB" id="PlasmoDB:PCOAH_00000440"/>
<evidence type="ECO:0000313" key="3">
    <source>
        <dbReference type="Proteomes" id="UP000092716"/>
    </source>
</evidence>
<feature type="compositionally biased region" description="Basic and acidic residues" evidence="1">
    <location>
        <begin position="1"/>
        <end position="17"/>
    </location>
</feature>
<reference evidence="3" key="1">
    <citation type="submission" date="2016-06" db="EMBL/GenBank/DDBJ databases">
        <title>First high quality genome sequence of Plasmodium coatneyi using continuous long reads from single molecule, real-time sequencing.</title>
        <authorList>
            <person name="Chien J.-T."/>
            <person name="Pakala S.B."/>
            <person name="Geraldo J.A."/>
            <person name="Lapp S.A."/>
            <person name="Barnwell J.W."/>
            <person name="Kissinger J.C."/>
            <person name="Galinski M.R."/>
            <person name="Humphrey J.C."/>
        </authorList>
    </citation>
    <scope>NUCLEOTIDE SEQUENCE [LARGE SCALE GENOMIC DNA]</scope>
    <source>
        <strain evidence="3">Hackeri</strain>
    </source>
</reference>
<feature type="compositionally biased region" description="Basic and acidic residues" evidence="1">
    <location>
        <begin position="42"/>
        <end position="60"/>
    </location>
</feature>
<dbReference type="RefSeq" id="XP_019912579.1">
    <property type="nucleotide sequence ID" value="XM_020056865.1"/>
</dbReference>
<dbReference type="KEGG" id="pcot:PCOAH_00000440"/>
<feature type="compositionally biased region" description="Polar residues" evidence="1">
    <location>
        <begin position="352"/>
        <end position="361"/>
    </location>
</feature>
<feature type="compositionally biased region" description="Polar residues" evidence="1">
    <location>
        <begin position="64"/>
        <end position="79"/>
    </location>
</feature>
<keyword evidence="3" id="KW-1185">Reference proteome</keyword>
<name>A0A1B1DT15_9APIC</name>
<feature type="compositionally biased region" description="Basic residues" evidence="1">
    <location>
        <begin position="680"/>
        <end position="692"/>
    </location>
</feature>
<dbReference type="OrthoDB" id="392474at2759"/>
<evidence type="ECO:0000313" key="2">
    <source>
        <dbReference type="EMBL" id="ANQ05884.1"/>
    </source>
</evidence>
<gene>
    <name evidence="2" type="ORF">PCOAH_00000440</name>
</gene>
<feature type="region of interest" description="Disordered" evidence="1">
    <location>
        <begin position="1"/>
        <end position="21"/>
    </location>
</feature>
<organism evidence="2 3">
    <name type="scientific">Plasmodium coatneyi</name>
    <dbReference type="NCBI Taxonomy" id="208452"/>
    <lineage>
        <taxon>Eukaryota</taxon>
        <taxon>Sar</taxon>
        <taxon>Alveolata</taxon>
        <taxon>Apicomplexa</taxon>
        <taxon>Aconoidasida</taxon>
        <taxon>Haemosporida</taxon>
        <taxon>Plasmodiidae</taxon>
        <taxon>Plasmodium</taxon>
    </lineage>
</organism>
<protein>
    <submittedName>
        <fullName evidence="2">Uncharacterized protein</fullName>
    </submittedName>
</protein>
<dbReference type="EMBL" id="CP016239">
    <property type="protein sequence ID" value="ANQ05884.1"/>
    <property type="molecule type" value="Genomic_DNA"/>
</dbReference>
<dbReference type="Proteomes" id="UP000092716">
    <property type="component" value="Chromosome 1"/>
</dbReference>
<evidence type="ECO:0000256" key="1">
    <source>
        <dbReference type="SAM" id="MobiDB-lite"/>
    </source>
</evidence>
<feature type="region of interest" description="Disordered" evidence="1">
    <location>
        <begin position="344"/>
        <end position="403"/>
    </location>
</feature>
<feature type="region of interest" description="Disordered" evidence="1">
    <location>
        <begin position="296"/>
        <end position="327"/>
    </location>
</feature>
<feature type="region of interest" description="Disordered" evidence="1">
    <location>
        <begin position="42"/>
        <end position="79"/>
    </location>
</feature>
<accession>A0A1B1DT15</accession>
<dbReference type="AlphaFoldDB" id="A0A1B1DT15"/>
<proteinExistence type="predicted"/>
<feature type="compositionally biased region" description="Polar residues" evidence="1">
    <location>
        <begin position="669"/>
        <end position="679"/>
    </location>
</feature>
<sequence>MPHNDATYHDEGEEHTQVSRKVAKHTLRRKWSDSYIGSMRDIYSKDGQAKKESSVEEQHHRGGQMSSHTPPNNNIIDAKQSSGRCPFRNSYVHVLYFKKLKLNKKLFEKMENKNIVIYLKYKETTCTSKDIQVTNSEIANLYLSFLITEPLAKDEKQIIKIYIKYFKDNKYKILSFGFVELNFEEFTEKFYKKKSYMLCYDKNNNKYIFGYFVLLLANQIKWTICNRKISHEFIDKSYFVWDRNNYDHQIFYICKKIQSFLLQSVCSRGDTQGHAFQNRALLKHFGVTHSCPGTFRWRKPHEKTPAGGSTSSSAGDEEGGNCVGSEPHGKTALCESLTRLEDMCPSERSDQAETSALNNQDDIIKKRPSKKGPEETGANGDQVEETYESNDLNESNPLPPSEDIQIENCATDEAETCVPYAAQYDATHFLENITAGPFSSTEDLDQTMQKENPPSYAQKNHVEGTNTYEENSNVEVHSDAYKHSDVGNPYDETQKVGEDEPMEENHFDLMLCKKVENILNNDVDHFVEEVQFILTHLKKRIIKTNVFFEGQLKNGYPDVELVANDHVAEEGDMKGEKNQHIRKKKIPIAHLTNGEKQSEQNCNMKKDILTILQNCVNTTSLYIKSVLKDKSVSKQEKDIFVVYDDIVDNIKKAISQFLQEGTTSHEENLNISQMKSTNLGKKKKEKKFTKKKSQSESPKMCTLNRENNVSSEMSISEGSHNQLKSYIGRHVSTAFRYYQDKWKRKLSGVRSYV</sequence>
<feature type="region of interest" description="Disordered" evidence="1">
    <location>
        <begin position="668"/>
        <end position="704"/>
    </location>
</feature>
<dbReference type="GeneID" id="30906763"/>